<name>I8I2C9_9GAMM</name>
<dbReference type="STRING" id="1172194.WQQ_01230"/>
<organism evidence="1 3">
    <name type="scientific">Hydrocarboniphaga effusa AP103</name>
    <dbReference type="NCBI Taxonomy" id="1172194"/>
    <lineage>
        <taxon>Bacteria</taxon>
        <taxon>Pseudomonadati</taxon>
        <taxon>Pseudomonadota</taxon>
        <taxon>Gammaproteobacteria</taxon>
        <taxon>Nevskiales</taxon>
        <taxon>Nevskiaceae</taxon>
        <taxon>Hydrocarboniphaga</taxon>
    </lineage>
</organism>
<dbReference type="EMBL" id="AKGD01000001">
    <property type="protein sequence ID" value="EIT70173.1"/>
    <property type="molecule type" value="Genomic_DNA"/>
</dbReference>
<dbReference type="EMBL" id="AKGD01000001">
    <property type="protein sequence ID" value="EIT69986.1"/>
    <property type="molecule type" value="Genomic_DNA"/>
</dbReference>
<proteinExistence type="predicted"/>
<reference evidence="1" key="2">
    <citation type="submission" date="2012-05" db="EMBL/GenBank/DDBJ databases">
        <authorList>
            <person name="Park J.-H."/>
            <person name="Zylstra G.J."/>
            <person name="Chae J.-C."/>
        </authorList>
    </citation>
    <scope>NUCLEOTIDE SEQUENCE</scope>
    <source>
        <strain evidence="1">AP103</strain>
    </source>
</reference>
<dbReference type="Proteomes" id="UP000003704">
    <property type="component" value="Unassembled WGS sequence"/>
</dbReference>
<sequence>MPNDSIALPLCKAPEHFLNFNPTEWTGGASFSLTQRLNENRCQLDARAYWADRGSVHNPTPHAFVAFDASIPTFGLSFRIPNLTPPQARQLAANLQMAANEADEFERLAAEVRNG</sequence>
<evidence type="ECO:0000313" key="1">
    <source>
        <dbReference type="EMBL" id="EIT69986.1"/>
    </source>
</evidence>
<evidence type="ECO:0000313" key="3">
    <source>
        <dbReference type="Proteomes" id="UP000003704"/>
    </source>
</evidence>
<gene>
    <name evidence="1" type="ORF">WQQ_01230</name>
    <name evidence="2" type="ORF">WQQ_03100</name>
</gene>
<dbReference type="AlphaFoldDB" id="I8I2C9"/>
<reference evidence="1 3" key="1">
    <citation type="journal article" date="2012" name="J. Bacteriol.">
        <title>Genome Sequence of n-Alkane-Degrading Hydrocarboniphaga effusa Strain AP103T (ATCC BAA-332T).</title>
        <authorList>
            <person name="Chang H.K."/>
            <person name="Zylstra G.J."/>
            <person name="Chae J.C."/>
        </authorList>
    </citation>
    <scope>NUCLEOTIDE SEQUENCE [LARGE SCALE GENOMIC DNA]</scope>
    <source>
        <strain evidence="1 3">AP103</strain>
    </source>
</reference>
<keyword evidence="3" id="KW-1185">Reference proteome</keyword>
<dbReference type="RefSeq" id="WP_007183269.1">
    <property type="nucleotide sequence ID" value="NZ_AKGD01000001.1"/>
</dbReference>
<accession>I8I2C9</accession>
<evidence type="ECO:0000313" key="2">
    <source>
        <dbReference type="EMBL" id="EIT70173.1"/>
    </source>
</evidence>
<protein>
    <submittedName>
        <fullName evidence="1">Uncharacterized protein</fullName>
    </submittedName>
</protein>
<comment type="caution">
    <text evidence="1">The sequence shown here is derived from an EMBL/GenBank/DDBJ whole genome shotgun (WGS) entry which is preliminary data.</text>
</comment>